<evidence type="ECO:0000313" key="3">
    <source>
        <dbReference type="Proteomes" id="UP001228044"/>
    </source>
</evidence>
<keyword evidence="3" id="KW-1185">Reference proteome</keyword>
<dbReference type="InterPro" id="IPR027417">
    <property type="entry name" value="P-loop_NTPase"/>
</dbReference>
<proteinExistence type="predicted"/>
<dbReference type="RefSeq" id="WP_290357075.1">
    <property type="nucleotide sequence ID" value="NZ_JAUHHC010000001.1"/>
</dbReference>
<dbReference type="Pfam" id="PF13304">
    <property type="entry name" value="AAA_21"/>
    <property type="match status" value="1"/>
</dbReference>
<sequence length="435" mass="48772">MPKQDLEFIPSLQLFSQSRAQARYTVLAGPNNSGKSLTLRWLKSTLGRSAYFVGTNRFYHVYHLSTGLRQANELEQFESSFQSQFHDDSHNHEQNVLDLGRILQGLKDVRRNQLFELCGSLIGATFSLQQVEPGNDLSPRYIDMDGQNLSVGSTGTRLLMTVLGLCMDDRFSTILIDEPELGLSPKVQSALSSFFQDQVQRAKYFPHLERVFVATHSNLFLSRNDVTDNFVVTKEGRKVSIARTLTIQDFHKLQFNLLGNSLETLFFPSAVVVVEGKTDYAYLERVIGIRMAGRKVTVVPGNGDVKKKVYALKELLGDFERSPFRGRVFVVLDSVHQPGLSDELARMGVLAAHIVVWPKNGIEYYYPRSILQSVFSASLEQVEQLAIDGDRISVNGITRTKNELATEVIKQLTEATEYPVELESGLLSPLSNAVT</sequence>
<dbReference type="SUPFAM" id="SSF52540">
    <property type="entry name" value="P-loop containing nucleoside triphosphate hydrolases"/>
    <property type="match status" value="1"/>
</dbReference>
<dbReference type="EMBL" id="JAUHHC010000001">
    <property type="protein sequence ID" value="MDN3918744.1"/>
    <property type="molecule type" value="Genomic_DNA"/>
</dbReference>
<comment type="caution">
    <text evidence="2">The sequence shown here is derived from an EMBL/GenBank/DDBJ whole genome shotgun (WGS) entry which is preliminary data.</text>
</comment>
<organism evidence="2 3">
    <name type="scientific">Roseateles violae</name>
    <dbReference type="NCBI Taxonomy" id="3058042"/>
    <lineage>
        <taxon>Bacteria</taxon>
        <taxon>Pseudomonadati</taxon>
        <taxon>Pseudomonadota</taxon>
        <taxon>Betaproteobacteria</taxon>
        <taxon>Burkholderiales</taxon>
        <taxon>Sphaerotilaceae</taxon>
        <taxon>Roseateles</taxon>
    </lineage>
</organism>
<evidence type="ECO:0000313" key="2">
    <source>
        <dbReference type="EMBL" id="MDN3918744.1"/>
    </source>
</evidence>
<reference evidence="2 3" key="1">
    <citation type="submission" date="2023-06" db="EMBL/GenBank/DDBJ databases">
        <title>Pelomonas sp. PFR6 16S ribosomal RNA gene Genome sequencing and assembly.</title>
        <authorList>
            <person name="Woo H."/>
        </authorList>
    </citation>
    <scope>NUCLEOTIDE SEQUENCE [LARGE SCALE GENOMIC DNA]</scope>
    <source>
        <strain evidence="2 3">PFR6</strain>
    </source>
</reference>
<gene>
    <name evidence="2" type="ORF">QWJ38_00510</name>
</gene>
<dbReference type="Gene3D" id="3.40.50.300">
    <property type="entry name" value="P-loop containing nucleotide triphosphate hydrolases"/>
    <property type="match status" value="1"/>
</dbReference>
<dbReference type="InterPro" id="IPR003959">
    <property type="entry name" value="ATPase_AAA_core"/>
</dbReference>
<protein>
    <submittedName>
        <fullName evidence="2">AAA family ATPase</fullName>
    </submittedName>
</protein>
<accession>A0ABT8DJZ5</accession>
<dbReference type="Proteomes" id="UP001228044">
    <property type="component" value="Unassembled WGS sequence"/>
</dbReference>
<feature type="domain" description="ATPase AAA-type core" evidence="1">
    <location>
        <begin position="153"/>
        <end position="222"/>
    </location>
</feature>
<evidence type="ECO:0000259" key="1">
    <source>
        <dbReference type="Pfam" id="PF13304"/>
    </source>
</evidence>
<name>A0ABT8DJZ5_9BURK</name>
<dbReference type="PANTHER" id="PTHR43581">
    <property type="entry name" value="ATP/GTP PHOSPHATASE"/>
    <property type="match status" value="1"/>
</dbReference>
<dbReference type="PANTHER" id="PTHR43581:SF3">
    <property type="entry name" value="AAA+ ATPASE DOMAIN-CONTAINING PROTEIN"/>
    <property type="match status" value="1"/>
</dbReference>
<dbReference type="InterPro" id="IPR051396">
    <property type="entry name" value="Bact_Antivir_Def_Nuclease"/>
</dbReference>